<dbReference type="EC" id="3.1.1.4" evidence="3"/>
<dbReference type="GO" id="GO:0050482">
    <property type="term" value="P:arachidonate secretion"/>
    <property type="evidence" value="ECO:0007669"/>
    <property type="project" value="InterPro"/>
</dbReference>
<feature type="signal peptide" evidence="8">
    <location>
        <begin position="1"/>
        <end position="16"/>
    </location>
</feature>
<keyword evidence="8" id="KW-0732">Signal</keyword>
<dbReference type="EMBL" id="JQ398686">
    <property type="protein sequence ID" value="AFM38199.1"/>
    <property type="molecule type" value="mRNA"/>
</dbReference>
<reference evidence="10" key="1">
    <citation type="journal article" date="2013" name="Insects">
        <title>Functional Immunomics of the Squash Bug, Anasa tristis (De Geer) (Heteroptera: Coreidae).</title>
        <authorList>
            <person name="Shelby K.S."/>
        </authorList>
    </citation>
    <scope>NUCLEOTIDE SEQUENCE</scope>
</reference>
<organism evidence="10">
    <name type="scientific">Anasa tristis</name>
    <name type="common">Squash bug</name>
    <dbReference type="NCBI Taxonomy" id="236421"/>
    <lineage>
        <taxon>Eukaryota</taxon>
        <taxon>Metazoa</taxon>
        <taxon>Ecdysozoa</taxon>
        <taxon>Arthropoda</taxon>
        <taxon>Hexapoda</taxon>
        <taxon>Insecta</taxon>
        <taxon>Pterygota</taxon>
        <taxon>Neoptera</taxon>
        <taxon>Paraneoptera</taxon>
        <taxon>Hemiptera</taxon>
        <taxon>Heteroptera</taxon>
        <taxon>Panheteroptera</taxon>
        <taxon>Pentatomomorpha</taxon>
        <taxon>Coreoidea</taxon>
        <taxon>Coreidae</taxon>
        <taxon>Coreinae</taxon>
        <taxon>Anasa</taxon>
    </lineage>
</organism>
<dbReference type="Gene3D" id="1.20.90.10">
    <property type="entry name" value="Phospholipase A2 domain"/>
    <property type="match status" value="1"/>
</dbReference>
<dbReference type="GO" id="GO:0004623">
    <property type="term" value="F:phospholipase A2 activity"/>
    <property type="evidence" value="ECO:0007669"/>
    <property type="project" value="UniProtKB-EC"/>
</dbReference>
<dbReference type="InterPro" id="IPR016090">
    <property type="entry name" value="PLA2-like_dom"/>
</dbReference>
<dbReference type="PANTHER" id="PTHR12253">
    <property type="entry name" value="RH14732P"/>
    <property type="match status" value="1"/>
</dbReference>
<dbReference type="GO" id="GO:0005576">
    <property type="term" value="C:extracellular region"/>
    <property type="evidence" value="ECO:0007669"/>
    <property type="project" value="UniProtKB-SubCell"/>
</dbReference>
<dbReference type="InterPro" id="IPR036444">
    <property type="entry name" value="PLipase_A2_dom_sf"/>
</dbReference>
<evidence type="ECO:0000256" key="3">
    <source>
        <dbReference type="ARBA" id="ARBA00013278"/>
    </source>
</evidence>
<dbReference type="AlphaFoldDB" id="I6R2G3"/>
<sequence>MKRLAVLVLLAGVALAVLAPYKGYSGLRARANSTRIVYYLEQAVAVVEIGRKRELFNCEIIEVYEPSEQKELLMNLTEVGKVYKIGFKSMLDLMNRCDQVVPLIPPGQSSALSNRPLADAAGSALSGILPGTKWCGNGDIASTYFDLGAEKGDRCCRKHDLCPIKVRASSTRYGIVNKGFSMSHCKCDDEFLKCLKQTNTTVGNAMGLLYFNVLQSPCLDGSLTKGFQLRHAQSYN</sequence>
<feature type="chain" id="PRO_5014579704" description="phospholipase A2" evidence="8">
    <location>
        <begin position="17"/>
        <end position="236"/>
    </location>
</feature>
<dbReference type="GO" id="GO:0006644">
    <property type="term" value="P:phospholipid metabolic process"/>
    <property type="evidence" value="ECO:0007669"/>
    <property type="project" value="InterPro"/>
</dbReference>
<dbReference type="CDD" id="cd04704">
    <property type="entry name" value="PLA2_bee_venom_like"/>
    <property type="match status" value="1"/>
</dbReference>
<evidence type="ECO:0000256" key="8">
    <source>
        <dbReference type="SAM" id="SignalP"/>
    </source>
</evidence>
<accession>I6R2G3</accession>
<dbReference type="InterPro" id="IPR033113">
    <property type="entry name" value="PLA2_histidine"/>
</dbReference>
<evidence type="ECO:0000256" key="2">
    <source>
        <dbReference type="ARBA" id="ARBA00004613"/>
    </source>
</evidence>
<evidence type="ECO:0000259" key="9">
    <source>
        <dbReference type="Pfam" id="PF05826"/>
    </source>
</evidence>
<dbReference type="PROSITE" id="PS00118">
    <property type="entry name" value="PA2_HIS"/>
    <property type="match status" value="1"/>
</dbReference>
<feature type="domain" description="Phospholipase A2-like central" evidence="9">
    <location>
        <begin position="128"/>
        <end position="220"/>
    </location>
</feature>
<keyword evidence="5" id="KW-0442">Lipid degradation</keyword>
<name>I6R2G3_ANATI</name>
<keyword evidence="4" id="KW-0964">Secreted</keyword>
<comment type="subcellular location">
    <subcellularLocation>
        <location evidence="2">Secreted</location>
    </subcellularLocation>
</comment>
<protein>
    <recommendedName>
        <fullName evidence="3">phospholipase A2</fullName>
        <ecNumber evidence="3">3.1.1.4</ecNumber>
    </recommendedName>
    <alternativeName>
        <fullName evidence="7">Phosphatidylcholine 2-acylhydrolase</fullName>
    </alternativeName>
</protein>
<dbReference type="EMBL" id="JQ398687">
    <property type="protein sequence ID" value="AFM38200.1"/>
    <property type="molecule type" value="mRNA"/>
</dbReference>
<dbReference type="GO" id="GO:0016042">
    <property type="term" value="P:lipid catabolic process"/>
    <property type="evidence" value="ECO:0007669"/>
    <property type="project" value="UniProtKB-KW"/>
</dbReference>
<dbReference type="Pfam" id="PF05826">
    <property type="entry name" value="Phospholip_A2_2"/>
    <property type="match status" value="1"/>
</dbReference>
<evidence type="ECO:0000256" key="1">
    <source>
        <dbReference type="ARBA" id="ARBA00001913"/>
    </source>
</evidence>
<evidence type="ECO:0000256" key="6">
    <source>
        <dbReference type="ARBA" id="ARBA00023098"/>
    </source>
</evidence>
<evidence type="ECO:0000256" key="7">
    <source>
        <dbReference type="ARBA" id="ARBA00029903"/>
    </source>
</evidence>
<dbReference type="SUPFAM" id="SSF48619">
    <property type="entry name" value="Phospholipase A2, PLA2"/>
    <property type="match status" value="1"/>
</dbReference>
<proteinExistence type="evidence at transcript level"/>
<evidence type="ECO:0000256" key="4">
    <source>
        <dbReference type="ARBA" id="ARBA00022525"/>
    </source>
</evidence>
<keyword evidence="6" id="KW-0443">Lipid metabolism</keyword>
<evidence type="ECO:0000313" key="10">
    <source>
        <dbReference type="EMBL" id="AFM38199.1"/>
    </source>
</evidence>
<comment type="cofactor">
    <cofactor evidence="1">
        <name>Ca(2+)</name>
        <dbReference type="ChEBI" id="CHEBI:29108"/>
    </cofactor>
</comment>
<evidence type="ECO:0000256" key="5">
    <source>
        <dbReference type="ARBA" id="ARBA00022963"/>
    </source>
</evidence>